<name>A0AA37F7N4_9ACTN</name>
<reference evidence="1" key="1">
    <citation type="journal article" date="2014" name="Int. J. Syst. Evol. Microbiol.">
        <title>Complete genome sequence of Corynebacterium casei LMG S-19264T (=DSM 44701T), isolated from a smear-ripened cheese.</title>
        <authorList>
            <consortium name="US DOE Joint Genome Institute (JGI-PGF)"/>
            <person name="Walter F."/>
            <person name="Albersmeier A."/>
            <person name="Kalinowski J."/>
            <person name="Ruckert C."/>
        </authorList>
    </citation>
    <scope>NUCLEOTIDE SEQUENCE</scope>
    <source>
        <strain evidence="1">JCM 3093</strain>
    </source>
</reference>
<protein>
    <submittedName>
        <fullName evidence="1">Uncharacterized protein</fullName>
    </submittedName>
</protein>
<dbReference type="RefSeq" id="WP_191897578.1">
    <property type="nucleotide sequence ID" value="NZ_BMQD01000023.1"/>
</dbReference>
<sequence length="90" mass="10338">MSWIAAAEVVPGYLVRNPYGSRKVFLEIEEVVRYPSHIELGGWKTDTRTHADTRFTGAKWSSTGLLWFIADQRSVKEYPPVRITTEPLTR</sequence>
<evidence type="ECO:0000313" key="2">
    <source>
        <dbReference type="Proteomes" id="UP000627984"/>
    </source>
</evidence>
<dbReference type="Proteomes" id="UP000627984">
    <property type="component" value="Unassembled WGS sequence"/>
</dbReference>
<comment type="caution">
    <text evidence="1">The sequence shown here is derived from an EMBL/GenBank/DDBJ whole genome shotgun (WGS) entry which is preliminary data.</text>
</comment>
<evidence type="ECO:0000313" key="1">
    <source>
        <dbReference type="EMBL" id="GGK90806.1"/>
    </source>
</evidence>
<accession>A0AA37F7N4</accession>
<reference evidence="1" key="2">
    <citation type="submission" date="2022-09" db="EMBL/GenBank/DDBJ databases">
        <authorList>
            <person name="Sun Q."/>
            <person name="Ohkuma M."/>
        </authorList>
    </citation>
    <scope>NUCLEOTIDE SEQUENCE</scope>
    <source>
        <strain evidence="1">JCM 3093</strain>
    </source>
</reference>
<dbReference type="AlphaFoldDB" id="A0AA37F7N4"/>
<organism evidence="1 2">
    <name type="scientific">Planomonospora parontospora</name>
    <dbReference type="NCBI Taxonomy" id="58119"/>
    <lineage>
        <taxon>Bacteria</taxon>
        <taxon>Bacillati</taxon>
        <taxon>Actinomycetota</taxon>
        <taxon>Actinomycetes</taxon>
        <taxon>Streptosporangiales</taxon>
        <taxon>Streptosporangiaceae</taxon>
        <taxon>Planomonospora</taxon>
    </lineage>
</organism>
<proteinExistence type="predicted"/>
<gene>
    <name evidence="1" type="ORF">GCM10010126_57800</name>
</gene>
<dbReference type="EMBL" id="BMQD01000023">
    <property type="protein sequence ID" value="GGK90806.1"/>
    <property type="molecule type" value="Genomic_DNA"/>
</dbReference>